<dbReference type="Gene3D" id="1.10.10.60">
    <property type="entry name" value="Homeodomain-like"/>
    <property type="match status" value="2"/>
</dbReference>
<dbReference type="Proteomes" id="UP001147005">
    <property type="component" value="Unassembled WGS sequence"/>
</dbReference>
<evidence type="ECO:0000256" key="1">
    <source>
        <dbReference type="ARBA" id="ARBA00023015"/>
    </source>
</evidence>
<feature type="domain" description="HTH araC/xylS-type" evidence="5">
    <location>
        <begin position="289"/>
        <end position="392"/>
    </location>
</feature>
<gene>
    <name evidence="6" type="ORF">L2111_26820</name>
</gene>
<evidence type="ECO:0000256" key="2">
    <source>
        <dbReference type="ARBA" id="ARBA00023125"/>
    </source>
</evidence>
<dbReference type="PANTHER" id="PTHR43280">
    <property type="entry name" value="ARAC-FAMILY TRANSCRIPTIONAL REGULATOR"/>
    <property type="match status" value="1"/>
</dbReference>
<feature type="transmembrane region" description="Helical" evidence="4">
    <location>
        <begin position="114"/>
        <end position="136"/>
    </location>
</feature>
<keyword evidence="4" id="KW-1133">Transmembrane helix</keyword>
<evidence type="ECO:0000313" key="7">
    <source>
        <dbReference type="Proteomes" id="UP001147005"/>
    </source>
</evidence>
<name>A0A9X4GRN2_9ENTR</name>
<dbReference type="AlphaFoldDB" id="A0A9X4GRN2"/>
<dbReference type="PROSITE" id="PS01124">
    <property type="entry name" value="HTH_ARAC_FAMILY_2"/>
    <property type="match status" value="1"/>
</dbReference>
<dbReference type="RefSeq" id="WP_242405924.1">
    <property type="nucleotide sequence ID" value="NZ_JAKIHW010000100.1"/>
</dbReference>
<accession>A0A9X4GRN2</accession>
<feature type="transmembrane region" description="Helical" evidence="4">
    <location>
        <begin position="54"/>
        <end position="72"/>
    </location>
</feature>
<keyword evidence="3" id="KW-0804">Transcription</keyword>
<organism evidence="6 7">
    <name type="scientific">Citrobacter portucalensis</name>
    <dbReference type="NCBI Taxonomy" id="1639133"/>
    <lineage>
        <taxon>Bacteria</taxon>
        <taxon>Pseudomonadati</taxon>
        <taxon>Pseudomonadota</taxon>
        <taxon>Gammaproteobacteria</taxon>
        <taxon>Enterobacterales</taxon>
        <taxon>Enterobacteriaceae</taxon>
        <taxon>Citrobacter</taxon>
        <taxon>Citrobacter freundii complex</taxon>
    </lineage>
</organism>
<proteinExistence type="predicted"/>
<keyword evidence="4" id="KW-0812">Transmembrane</keyword>
<reference evidence="6" key="1">
    <citation type="submission" date="2022-01" db="EMBL/GenBank/DDBJ databases">
        <title>Genetic Characterization of Carbapenem-resistant Citrobacter spp. from China: a multicenter study.</title>
        <authorList>
            <person name="Ye L."/>
        </authorList>
    </citation>
    <scope>NUCLEOTIDE SEQUENCE</scope>
    <source>
        <strain evidence="6">IR5432</strain>
    </source>
</reference>
<evidence type="ECO:0000256" key="3">
    <source>
        <dbReference type="ARBA" id="ARBA00023163"/>
    </source>
</evidence>
<keyword evidence="2" id="KW-0238">DNA-binding</keyword>
<keyword evidence="4" id="KW-0472">Membrane</keyword>
<feature type="transmembrane region" description="Helical" evidence="4">
    <location>
        <begin position="231"/>
        <end position="254"/>
    </location>
</feature>
<dbReference type="PANTHER" id="PTHR43280:SF29">
    <property type="entry name" value="ARAC-FAMILY TRANSCRIPTIONAL REGULATOR"/>
    <property type="match status" value="1"/>
</dbReference>
<keyword evidence="1" id="KW-0805">Transcription regulation</keyword>
<protein>
    <submittedName>
        <fullName evidence="6">AraC family transcriptional regulator</fullName>
    </submittedName>
</protein>
<dbReference type="InterPro" id="IPR018060">
    <property type="entry name" value="HTH_AraC"/>
</dbReference>
<dbReference type="Pfam" id="PF12833">
    <property type="entry name" value="HTH_18"/>
    <property type="match status" value="1"/>
</dbReference>
<feature type="transmembrane region" description="Helical" evidence="4">
    <location>
        <begin position="84"/>
        <end position="102"/>
    </location>
</feature>
<dbReference type="SUPFAM" id="SSF46689">
    <property type="entry name" value="Homeodomain-like"/>
    <property type="match status" value="1"/>
</dbReference>
<evidence type="ECO:0000259" key="5">
    <source>
        <dbReference type="PROSITE" id="PS01124"/>
    </source>
</evidence>
<dbReference type="GO" id="GO:0043565">
    <property type="term" value="F:sequence-specific DNA binding"/>
    <property type="evidence" value="ECO:0007669"/>
    <property type="project" value="InterPro"/>
</dbReference>
<feature type="transmembrane region" description="Helical" evidence="4">
    <location>
        <begin position="199"/>
        <end position="225"/>
    </location>
</feature>
<evidence type="ECO:0000256" key="4">
    <source>
        <dbReference type="SAM" id="Phobius"/>
    </source>
</evidence>
<feature type="transmembrane region" description="Helical" evidence="4">
    <location>
        <begin position="156"/>
        <end position="174"/>
    </location>
</feature>
<dbReference type="InterPro" id="IPR020449">
    <property type="entry name" value="Tscrpt_reg_AraC-type_HTH"/>
</dbReference>
<evidence type="ECO:0000313" key="6">
    <source>
        <dbReference type="EMBL" id="MDE9621638.1"/>
    </source>
</evidence>
<dbReference type="PRINTS" id="PR00032">
    <property type="entry name" value="HTHARAC"/>
</dbReference>
<dbReference type="GO" id="GO:0003700">
    <property type="term" value="F:DNA-binding transcription factor activity"/>
    <property type="evidence" value="ECO:0007669"/>
    <property type="project" value="InterPro"/>
</dbReference>
<comment type="caution">
    <text evidence="6">The sequence shown here is derived from an EMBL/GenBank/DDBJ whole genome shotgun (WGS) entry which is preliminary data.</text>
</comment>
<dbReference type="EMBL" id="JAKIHW010000100">
    <property type="protein sequence ID" value="MDE9621638.1"/>
    <property type="molecule type" value="Genomic_DNA"/>
</dbReference>
<dbReference type="InterPro" id="IPR009057">
    <property type="entry name" value="Homeodomain-like_sf"/>
</dbReference>
<feature type="transmembrane region" description="Helical" evidence="4">
    <location>
        <begin position="22"/>
        <end position="42"/>
    </location>
</feature>
<dbReference type="SMART" id="SM00342">
    <property type="entry name" value="HTH_ARAC"/>
    <property type="match status" value="1"/>
</dbReference>
<sequence length="394" mass="44553">MCGVRFSYLVLNCWCSCMLNDLSVFLLAAGMMQAALLSVFLLLPSNIIQVSNRLLVIVLLTLAAGFGELFLYGSGVSFLHPNYAYIGTLISLLQPPAIYLYTRSLMYRHFRIRPAHAVHLIPFATGLIVFFTLYVPLSDSAKITLLQQQDLPGMPVSLPLALAYHGVFLGWLGYSLRRLRSFNSDIQHLYSDIASQQMLWLRFLLSGYSGLWIVSIICCLFFYLFRLTDKTSWVLPVVSIAGFAFINTLLVCALRQPAAFMGLTQADEILLENIQPVKAPQLRGAEQVDKVAEFMHRNQPFLDSTLSLSQLAHQLKLSPHDLSAIINNGFQQNFFTFISEYRIEHAKKLLAMPEDKRTILDIMYSSGFNSKSVFNTAFKKQTGLTPSEYRRQYL</sequence>